<keyword evidence="4 6" id="KW-0949">S-adenosyl-L-methionine</keyword>
<dbReference type="PANTHER" id="PTHR22807:SF53">
    <property type="entry name" value="RIBOSOMAL RNA SMALL SUBUNIT METHYLTRANSFERASE B-RELATED"/>
    <property type="match status" value="1"/>
</dbReference>
<dbReference type="GO" id="GO:0001510">
    <property type="term" value="P:RNA methylation"/>
    <property type="evidence" value="ECO:0007669"/>
    <property type="project" value="InterPro"/>
</dbReference>
<dbReference type="PROSITE" id="PS01153">
    <property type="entry name" value="NOL1_NOP2_SUN"/>
    <property type="match status" value="1"/>
</dbReference>
<evidence type="ECO:0000256" key="6">
    <source>
        <dbReference type="PROSITE-ProRule" id="PRU01023"/>
    </source>
</evidence>
<feature type="binding site" evidence="6">
    <location>
        <position position="298"/>
    </location>
    <ligand>
        <name>S-adenosyl-L-methionine</name>
        <dbReference type="ChEBI" id="CHEBI:59789"/>
    </ligand>
</feature>
<accession>A0A9D2A0Q7</accession>
<dbReference type="SUPFAM" id="SSF53335">
    <property type="entry name" value="S-adenosyl-L-methionine-dependent methyltransferases"/>
    <property type="match status" value="1"/>
</dbReference>
<dbReference type="InterPro" id="IPR001678">
    <property type="entry name" value="MeTrfase_RsmB-F_NOP2_dom"/>
</dbReference>
<feature type="active site" description="Nucleophile" evidence="6">
    <location>
        <position position="351"/>
    </location>
</feature>
<dbReference type="PANTHER" id="PTHR22807">
    <property type="entry name" value="NOP2 YEAST -RELATED NOL1/NOP2/FMU SUN DOMAIN-CONTAINING"/>
    <property type="match status" value="1"/>
</dbReference>
<protein>
    <recommendedName>
        <fullName evidence="7">SAM-dependent MTase RsmB/NOP-type domain-containing protein</fullName>
    </recommendedName>
</protein>
<evidence type="ECO:0000256" key="4">
    <source>
        <dbReference type="ARBA" id="ARBA00022691"/>
    </source>
</evidence>
<dbReference type="Proteomes" id="UP000886750">
    <property type="component" value="Unassembled WGS sequence"/>
</dbReference>
<dbReference type="InterPro" id="IPR029063">
    <property type="entry name" value="SAM-dependent_MTases_sf"/>
</dbReference>
<evidence type="ECO:0000256" key="1">
    <source>
        <dbReference type="ARBA" id="ARBA00007494"/>
    </source>
</evidence>
<dbReference type="InterPro" id="IPR018314">
    <property type="entry name" value="RsmB/NOL1/NOP2-like_CS"/>
</dbReference>
<dbReference type="Pfam" id="PF01189">
    <property type="entry name" value="Methyltr_RsmB-F"/>
    <property type="match status" value="1"/>
</dbReference>
<dbReference type="InterPro" id="IPR049560">
    <property type="entry name" value="MeTrfase_RsmB-F_NOP2_cat"/>
</dbReference>
<evidence type="ECO:0000259" key="7">
    <source>
        <dbReference type="PROSITE" id="PS51686"/>
    </source>
</evidence>
<evidence type="ECO:0000256" key="2">
    <source>
        <dbReference type="ARBA" id="ARBA00022603"/>
    </source>
</evidence>
<dbReference type="InterPro" id="IPR035926">
    <property type="entry name" value="NusB-like_sf"/>
</dbReference>
<feature type="binding site" evidence="6">
    <location>
        <position position="253"/>
    </location>
    <ligand>
        <name>S-adenosyl-L-methionine</name>
        <dbReference type="ChEBI" id="CHEBI:59789"/>
    </ligand>
</feature>
<dbReference type="Gene3D" id="1.10.940.10">
    <property type="entry name" value="NusB-like"/>
    <property type="match status" value="1"/>
</dbReference>
<feature type="binding site" evidence="6">
    <location>
        <position position="280"/>
    </location>
    <ligand>
        <name>S-adenosyl-L-methionine</name>
        <dbReference type="ChEBI" id="CHEBI:59789"/>
    </ligand>
</feature>
<proteinExistence type="inferred from homology"/>
<dbReference type="Gene3D" id="3.40.50.150">
    <property type="entry name" value="Vaccinia Virus protein VP39"/>
    <property type="match status" value="1"/>
</dbReference>
<feature type="domain" description="SAM-dependent MTase RsmB/NOP-type" evidence="7">
    <location>
        <begin position="134"/>
        <end position="410"/>
    </location>
</feature>
<comment type="caution">
    <text evidence="8">The sequence shown here is derived from an EMBL/GenBank/DDBJ whole genome shotgun (WGS) entry which is preliminary data.</text>
</comment>
<dbReference type="GO" id="GO:0003723">
    <property type="term" value="F:RNA binding"/>
    <property type="evidence" value="ECO:0007669"/>
    <property type="project" value="UniProtKB-UniRule"/>
</dbReference>
<name>A0A9D2A0Q7_9FIRM</name>
<keyword evidence="5 6" id="KW-0694">RNA-binding</keyword>
<evidence type="ECO:0000256" key="5">
    <source>
        <dbReference type="ARBA" id="ARBA00022884"/>
    </source>
</evidence>
<reference evidence="8" key="2">
    <citation type="submission" date="2021-04" db="EMBL/GenBank/DDBJ databases">
        <authorList>
            <person name="Gilroy R."/>
        </authorList>
    </citation>
    <scope>NUCLEOTIDE SEQUENCE</scope>
    <source>
        <strain evidence="8">1345</strain>
    </source>
</reference>
<sequence length="412" mass="46022">MTNPLYDPYQILQKVYGRGSYLKQAVAETFIEEQNRARTVKIAYGVLENDRYFDFCIGSFAAKNPKLPVRILLKIALYMLLFMEKQRYMVTDNAVSLAKKLGKGGAAGFINAFLRAFDADKLTLPQDKISALSVKYSYPAFAVSRLVKEYGGEEAEQIMQHRPPRTFVRFASAEAAEPYLQNAEKTPFENVFSFSNFRRDEGFAAGKYTFQSVGSVAICAAVEPCENLLDACAAPGGKSVLLSQKCGHVTAFELHPHRAELIKQYAARMGAENIDIVCRDSSVYDKNYAEKFDAVLVDAPCSGFGVVSDNPDIKFFRREESLAEIEKTQLAILSACAKYVKRGGYLYYSTCSVLGEENDGTVSRFLGANPEFSPERARSPLEHRDTEYGMQFLPHISMGAGFYVCKLKRRGE</sequence>
<comment type="similarity">
    <text evidence="1 6">Belongs to the class I-like SAM-binding methyltransferase superfamily. RsmB/NOP family.</text>
</comment>
<reference evidence="8" key="1">
    <citation type="journal article" date="2021" name="PeerJ">
        <title>Extensive microbial diversity within the chicken gut microbiome revealed by metagenomics and culture.</title>
        <authorList>
            <person name="Gilroy R."/>
            <person name="Ravi A."/>
            <person name="Getino M."/>
            <person name="Pursley I."/>
            <person name="Horton D.L."/>
            <person name="Alikhan N.F."/>
            <person name="Baker D."/>
            <person name="Gharbi K."/>
            <person name="Hall N."/>
            <person name="Watson M."/>
            <person name="Adriaenssens E.M."/>
            <person name="Foster-Nyarko E."/>
            <person name="Jarju S."/>
            <person name="Secka A."/>
            <person name="Antonio M."/>
            <person name="Oren A."/>
            <person name="Chaudhuri R.R."/>
            <person name="La Ragione R."/>
            <person name="Hildebrand F."/>
            <person name="Pallen M.J."/>
        </authorList>
    </citation>
    <scope>NUCLEOTIDE SEQUENCE</scope>
    <source>
        <strain evidence="8">1345</strain>
    </source>
</reference>
<evidence type="ECO:0000313" key="9">
    <source>
        <dbReference type="Proteomes" id="UP000886750"/>
    </source>
</evidence>
<dbReference type="PROSITE" id="PS51686">
    <property type="entry name" value="SAM_MT_RSMB_NOP"/>
    <property type="match status" value="1"/>
</dbReference>
<dbReference type="EMBL" id="DXCQ01000066">
    <property type="protein sequence ID" value="HIY97434.1"/>
    <property type="molecule type" value="Genomic_DNA"/>
</dbReference>
<dbReference type="InterPro" id="IPR006027">
    <property type="entry name" value="NusB_RsmB_TIM44"/>
</dbReference>
<dbReference type="GO" id="GO:0008173">
    <property type="term" value="F:RNA methyltransferase activity"/>
    <property type="evidence" value="ECO:0007669"/>
    <property type="project" value="InterPro"/>
</dbReference>
<dbReference type="AlphaFoldDB" id="A0A9D2A0Q7"/>
<feature type="binding site" evidence="6">
    <location>
        <begin position="232"/>
        <end position="238"/>
    </location>
    <ligand>
        <name>S-adenosyl-L-methionine</name>
        <dbReference type="ChEBI" id="CHEBI:59789"/>
    </ligand>
</feature>
<dbReference type="Pfam" id="PF01029">
    <property type="entry name" value="NusB"/>
    <property type="match status" value="1"/>
</dbReference>
<dbReference type="GO" id="GO:0006355">
    <property type="term" value="P:regulation of DNA-templated transcription"/>
    <property type="evidence" value="ECO:0007669"/>
    <property type="project" value="InterPro"/>
</dbReference>
<dbReference type="SUPFAM" id="SSF48013">
    <property type="entry name" value="NusB-like"/>
    <property type="match status" value="1"/>
</dbReference>
<evidence type="ECO:0000256" key="3">
    <source>
        <dbReference type="ARBA" id="ARBA00022679"/>
    </source>
</evidence>
<keyword evidence="2 6" id="KW-0489">Methyltransferase</keyword>
<organism evidence="8 9">
    <name type="scientific">Candidatus Borkfalkia excrementigallinarum</name>
    <dbReference type="NCBI Taxonomy" id="2838506"/>
    <lineage>
        <taxon>Bacteria</taxon>
        <taxon>Bacillati</taxon>
        <taxon>Bacillota</taxon>
        <taxon>Clostridia</taxon>
        <taxon>Christensenellales</taxon>
        <taxon>Christensenellaceae</taxon>
        <taxon>Candidatus Borkfalkia</taxon>
    </lineage>
</organism>
<evidence type="ECO:0000313" key="8">
    <source>
        <dbReference type="EMBL" id="HIY97434.1"/>
    </source>
</evidence>
<dbReference type="CDD" id="cd02440">
    <property type="entry name" value="AdoMet_MTases"/>
    <property type="match status" value="1"/>
</dbReference>
<dbReference type="PRINTS" id="PR02008">
    <property type="entry name" value="RCMTFAMILY"/>
</dbReference>
<gene>
    <name evidence="8" type="ORF">H9729_07080</name>
</gene>
<keyword evidence="3 6" id="KW-0808">Transferase</keyword>
<dbReference type="InterPro" id="IPR023267">
    <property type="entry name" value="RCMT"/>
</dbReference>